<dbReference type="FunFam" id="2.160.10.10:FF:000011">
    <property type="entry name" value="Bifunctional protein GlmU"/>
    <property type="match status" value="1"/>
</dbReference>
<dbReference type="GO" id="GO:0008360">
    <property type="term" value="P:regulation of cell shape"/>
    <property type="evidence" value="ECO:0007669"/>
    <property type="project" value="UniProtKB-KW"/>
</dbReference>
<keyword evidence="13 18" id="KW-0012">Acyltransferase</keyword>
<dbReference type="PROSITE" id="PS00101">
    <property type="entry name" value="HEXAPEP_TRANSFERASES"/>
    <property type="match status" value="1"/>
</dbReference>
<dbReference type="GO" id="GO:0009245">
    <property type="term" value="P:lipid A biosynthetic process"/>
    <property type="evidence" value="ECO:0007669"/>
    <property type="project" value="UniProtKB-UniRule"/>
</dbReference>
<evidence type="ECO:0000256" key="10">
    <source>
        <dbReference type="ARBA" id="ARBA00022960"/>
    </source>
</evidence>
<evidence type="ECO:0000256" key="3">
    <source>
        <dbReference type="ARBA" id="ARBA00007947"/>
    </source>
</evidence>
<dbReference type="GO" id="GO:0016020">
    <property type="term" value="C:membrane"/>
    <property type="evidence" value="ECO:0007669"/>
    <property type="project" value="GOC"/>
</dbReference>
<dbReference type="Gene3D" id="2.160.10.10">
    <property type="entry name" value="Hexapeptide repeat proteins"/>
    <property type="match status" value="1"/>
</dbReference>
<keyword evidence="14 18" id="KW-0961">Cell wall biogenesis/degradation</keyword>
<feature type="domain" description="MobA-like NTP transferase" evidence="19">
    <location>
        <begin position="8"/>
        <end position="121"/>
    </location>
</feature>
<feature type="binding site" evidence="18">
    <location>
        <position position="380"/>
    </location>
    <ligand>
        <name>acetyl-CoA</name>
        <dbReference type="ChEBI" id="CHEBI:57288"/>
    </ligand>
</feature>
<dbReference type="GO" id="GO:0009252">
    <property type="term" value="P:peptidoglycan biosynthetic process"/>
    <property type="evidence" value="ECO:0007669"/>
    <property type="project" value="UniProtKB-UniRule"/>
</dbReference>
<feature type="binding site" evidence="18">
    <location>
        <begin position="386"/>
        <end position="387"/>
    </location>
    <ligand>
        <name>acetyl-CoA</name>
        <dbReference type="ChEBI" id="CHEBI:57288"/>
    </ligand>
</feature>
<keyword evidence="12 18" id="KW-0511">Multifunctional enzyme</keyword>
<dbReference type="InterPro" id="IPR050065">
    <property type="entry name" value="GlmU-like"/>
</dbReference>
<dbReference type="CDD" id="cd02540">
    <property type="entry name" value="GT2_GlmU_N_bac"/>
    <property type="match status" value="1"/>
</dbReference>
<dbReference type="GO" id="GO:0005737">
    <property type="term" value="C:cytoplasm"/>
    <property type="evidence" value="ECO:0007669"/>
    <property type="project" value="UniProtKB-SubCell"/>
</dbReference>
<dbReference type="Pfam" id="PF25087">
    <property type="entry name" value="GMPPB_C"/>
    <property type="match status" value="1"/>
</dbReference>
<feature type="binding site" evidence="18">
    <location>
        <position position="333"/>
    </location>
    <ligand>
        <name>UDP-N-acetyl-alpha-D-glucosamine</name>
        <dbReference type="ChEBI" id="CHEBI:57705"/>
    </ligand>
</feature>
<protein>
    <recommendedName>
        <fullName evidence="18">Bifunctional protein GlmU</fullName>
    </recommendedName>
    <domain>
        <recommendedName>
            <fullName evidence="18">UDP-N-acetylglucosamine pyrophosphorylase</fullName>
            <ecNumber evidence="18">2.7.7.23</ecNumber>
        </recommendedName>
        <alternativeName>
            <fullName evidence="18">N-acetylglucosamine-1-phosphate uridyltransferase</fullName>
        </alternativeName>
    </domain>
    <domain>
        <recommendedName>
            <fullName evidence="18">Glucosamine-1-phosphate N-acetyltransferase</fullName>
            <ecNumber evidence="18">2.3.1.157</ecNumber>
        </recommendedName>
    </domain>
</protein>
<dbReference type="InterPro" id="IPR011004">
    <property type="entry name" value="Trimer_LpxA-like_sf"/>
</dbReference>
<dbReference type="GO" id="GO:0071555">
    <property type="term" value="P:cell wall organization"/>
    <property type="evidence" value="ECO:0007669"/>
    <property type="project" value="UniProtKB-KW"/>
</dbReference>
<dbReference type="GO" id="GO:0003977">
    <property type="term" value="F:UDP-N-acetylglucosamine diphosphorylase activity"/>
    <property type="evidence" value="ECO:0007669"/>
    <property type="project" value="UniProtKB-UniRule"/>
</dbReference>
<comment type="pathway">
    <text evidence="18">Nucleotide-sugar biosynthesis; UDP-N-acetyl-alpha-D-glucosamine biosynthesis; UDP-N-acetyl-alpha-D-glucosamine from N-acetyl-alpha-D-glucosamine 1-phosphate: step 1/1.</text>
</comment>
<dbReference type="FunFam" id="3.90.550.10:FF:000006">
    <property type="entry name" value="Bifunctional protein GlmU"/>
    <property type="match status" value="1"/>
</dbReference>
<evidence type="ECO:0000256" key="6">
    <source>
        <dbReference type="ARBA" id="ARBA00022695"/>
    </source>
</evidence>
<feature type="binding site" evidence="18">
    <location>
        <begin position="103"/>
        <end position="105"/>
    </location>
    <ligand>
        <name>UDP-N-acetyl-alpha-D-glucosamine</name>
        <dbReference type="ChEBI" id="CHEBI:57705"/>
    </ligand>
</feature>
<feature type="binding site" evidence="18">
    <location>
        <position position="377"/>
    </location>
    <ligand>
        <name>UDP-N-acetyl-alpha-D-glucosamine</name>
        <dbReference type="ChEBI" id="CHEBI:57705"/>
    </ligand>
</feature>
<dbReference type="InterPro" id="IPR029044">
    <property type="entry name" value="Nucleotide-diphossugar_trans"/>
</dbReference>
<feature type="region of interest" description="N-acetyltransferase" evidence="18">
    <location>
        <begin position="251"/>
        <end position="456"/>
    </location>
</feature>
<feature type="binding site" evidence="18">
    <location>
        <position position="366"/>
    </location>
    <ligand>
        <name>UDP-N-acetyl-alpha-D-glucosamine</name>
        <dbReference type="ChEBI" id="CHEBI:57705"/>
    </ligand>
</feature>
<keyword evidence="6 18" id="KW-0548">Nucleotidyltransferase</keyword>
<feature type="binding site" evidence="18">
    <location>
        <position position="154"/>
    </location>
    <ligand>
        <name>UDP-N-acetyl-alpha-D-glucosamine</name>
        <dbReference type="ChEBI" id="CHEBI:57705"/>
    </ligand>
</feature>
<accession>A0A4P8QU49</accession>
<evidence type="ECO:0000256" key="13">
    <source>
        <dbReference type="ARBA" id="ARBA00023315"/>
    </source>
</evidence>
<feature type="binding site" evidence="18">
    <location>
        <position position="423"/>
    </location>
    <ligand>
        <name>acetyl-CoA</name>
        <dbReference type="ChEBI" id="CHEBI:57288"/>
    </ligand>
</feature>
<proteinExistence type="inferred from homology"/>
<dbReference type="InterPro" id="IPR001451">
    <property type="entry name" value="Hexapep"/>
</dbReference>
<dbReference type="SUPFAM" id="SSF53448">
    <property type="entry name" value="Nucleotide-diphospho-sugar transferases"/>
    <property type="match status" value="1"/>
</dbReference>
<gene>
    <name evidence="18 21" type="primary">glmU</name>
    <name evidence="21" type="ORF">EH207_17810</name>
</gene>
<feature type="binding site" evidence="18">
    <location>
        <position position="105"/>
    </location>
    <ligand>
        <name>Mg(2+)</name>
        <dbReference type="ChEBI" id="CHEBI:18420"/>
    </ligand>
</feature>
<keyword evidence="10 18" id="KW-0133">Cell shape</keyword>
<evidence type="ECO:0000256" key="15">
    <source>
        <dbReference type="ARBA" id="ARBA00048247"/>
    </source>
</evidence>
<feature type="binding site" evidence="18">
    <location>
        <position position="227"/>
    </location>
    <ligand>
        <name>UDP-N-acetyl-alpha-D-glucosamine</name>
        <dbReference type="ChEBI" id="CHEBI:57705"/>
    </ligand>
</feature>
<feature type="binding site" evidence="18">
    <location>
        <begin position="81"/>
        <end position="82"/>
    </location>
    <ligand>
        <name>UDP-N-acetyl-alpha-D-glucosamine</name>
        <dbReference type="ChEBI" id="CHEBI:57705"/>
    </ligand>
</feature>
<keyword evidence="9 18" id="KW-0460">Magnesium</keyword>
<feature type="binding site" evidence="18">
    <location>
        <position position="227"/>
    </location>
    <ligand>
        <name>Mg(2+)</name>
        <dbReference type="ChEBI" id="CHEBI:18420"/>
    </ligand>
</feature>
<feature type="binding site" evidence="18">
    <location>
        <position position="405"/>
    </location>
    <ligand>
        <name>acetyl-CoA</name>
        <dbReference type="ChEBI" id="CHEBI:57288"/>
    </ligand>
</feature>
<comment type="pathway">
    <text evidence="18">Bacterial outer membrane biogenesis; LPS lipid A biosynthesis.</text>
</comment>
<dbReference type="KEGG" id="brb:EH207_17810"/>
<feature type="binding site" evidence="18">
    <location>
        <position position="169"/>
    </location>
    <ligand>
        <name>UDP-N-acetyl-alpha-D-glucosamine</name>
        <dbReference type="ChEBI" id="CHEBI:57705"/>
    </ligand>
</feature>
<evidence type="ECO:0000256" key="16">
    <source>
        <dbReference type="ARBA" id="ARBA00048493"/>
    </source>
</evidence>
<dbReference type="RefSeq" id="WP_137715164.1">
    <property type="nucleotide sequence ID" value="NZ_CP034035.1"/>
</dbReference>
<keyword evidence="7 18" id="KW-0479">Metal-binding</keyword>
<dbReference type="OrthoDB" id="9775031at2"/>
<evidence type="ECO:0000256" key="9">
    <source>
        <dbReference type="ARBA" id="ARBA00022842"/>
    </source>
</evidence>
<keyword evidence="22" id="KW-1185">Reference proteome</keyword>
<comment type="pathway">
    <text evidence="18">Nucleotide-sugar biosynthesis; UDP-N-acetyl-alpha-D-glucosamine biosynthesis; N-acetyl-alpha-D-glucosamine 1-phosphate from alpha-D-glucosamine 6-phosphate (route II): step 2/2.</text>
</comment>
<comment type="subunit">
    <text evidence="18">Homotrimer.</text>
</comment>
<dbReference type="InterPro" id="IPR005882">
    <property type="entry name" value="Bifunctional_GlmU"/>
</dbReference>
<feature type="domain" description="Mannose-1-phosphate guanyltransferase C-terminal" evidence="20">
    <location>
        <begin position="270"/>
        <end position="352"/>
    </location>
</feature>
<evidence type="ECO:0000256" key="12">
    <source>
        <dbReference type="ARBA" id="ARBA00023268"/>
    </source>
</evidence>
<comment type="similarity">
    <text evidence="3 18">In the N-terminal section; belongs to the N-acetylglucosamine-1-phosphate uridyltransferase family.</text>
</comment>
<comment type="subcellular location">
    <subcellularLocation>
        <location evidence="1 18">Cytoplasm</location>
    </subcellularLocation>
</comment>
<keyword evidence="11 18" id="KW-0573">Peptidoglycan synthesis</keyword>
<dbReference type="Proteomes" id="UP000299580">
    <property type="component" value="Chromosome"/>
</dbReference>
<keyword evidence="5 18" id="KW-0808">Transferase</keyword>
<feature type="active site" description="Proton acceptor" evidence="18">
    <location>
        <position position="363"/>
    </location>
</feature>
<dbReference type="Gene3D" id="3.90.550.10">
    <property type="entry name" value="Spore Coat Polysaccharide Biosynthesis Protein SpsA, Chain A"/>
    <property type="match status" value="1"/>
</dbReference>
<dbReference type="Pfam" id="PF12804">
    <property type="entry name" value="NTP_transf_3"/>
    <property type="match status" value="1"/>
</dbReference>
<dbReference type="InterPro" id="IPR038009">
    <property type="entry name" value="GlmU_C_LbH"/>
</dbReference>
<organism evidence="21 22">
    <name type="scientific">Brenneria rubrifaciens</name>
    <dbReference type="NCBI Taxonomy" id="55213"/>
    <lineage>
        <taxon>Bacteria</taxon>
        <taxon>Pseudomonadati</taxon>
        <taxon>Pseudomonadota</taxon>
        <taxon>Gammaproteobacteria</taxon>
        <taxon>Enterobacterales</taxon>
        <taxon>Pectobacteriaceae</taxon>
        <taxon>Brenneria</taxon>
    </lineage>
</organism>
<dbReference type="GO" id="GO:0006048">
    <property type="term" value="P:UDP-N-acetylglucosamine biosynthetic process"/>
    <property type="evidence" value="ECO:0007669"/>
    <property type="project" value="UniProtKB-UniPathway"/>
</dbReference>
<dbReference type="EC" id="2.3.1.157" evidence="18"/>
<name>A0A4P8QU49_9GAMM</name>
<dbReference type="CDD" id="cd03353">
    <property type="entry name" value="LbH_GlmU_C"/>
    <property type="match status" value="1"/>
</dbReference>
<feature type="binding site" evidence="18">
    <location>
        <position position="351"/>
    </location>
    <ligand>
        <name>UDP-N-acetyl-alpha-D-glucosamine</name>
        <dbReference type="ChEBI" id="CHEBI:57705"/>
    </ligand>
</feature>
<comment type="similarity">
    <text evidence="2 18">In the C-terminal section; belongs to the transferase hexapeptide repeat family.</text>
</comment>
<dbReference type="AlphaFoldDB" id="A0A4P8QU49"/>
<evidence type="ECO:0000256" key="11">
    <source>
        <dbReference type="ARBA" id="ARBA00022984"/>
    </source>
</evidence>
<evidence type="ECO:0000256" key="1">
    <source>
        <dbReference type="ARBA" id="ARBA00004496"/>
    </source>
</evidence>
<comment type="catalytic activity">
    <reaction evidence="15 18">
        <text>alpha-D-glucosamine 1-phosphate + acetyl-CoA = N-acetyl-alpha-D-glucosamine 1-phosphate + CoA + H(+)</text>
        <dbReference type="Rhea" id="RHEA:13725"/>
        <dbReference type="ChEBI" id="CHEBI:15378"/>
        <dbReference type="ChEBI" id="CHEBI:57287"/>
        <dbReference type="ChEBI" id="CHEBI:57288"/>
        <dbReference type="ChEBI" id="CHEBI:57776"/>
        <dbReference type="ChEBI" id="CHEBI:58516"/>
        <dbReference type="EC" id="2.3.1.157"/>
    </reaction>
</comment>
<comment type="function">
    <text evidence="17 18">Catalyzes the last two sequential reactions in the de novo biosynthetic pathway for UDP-N-acetylglucosamine (UDP-GlcNAc). The C-terminal domain catalyzes the transfer of acetyl group from acetyl coenzyme A to glucosamine-1-phosphate (GlcN-1-P) to produce N-acetylglucosamine-1-phosphate (GlcNAc-1-P), which is converted into UDP-GlcNAc by the transfer of uridine 5-monophosphate (from uridine 5-triphosphate), a reaction catalyzed by the N-terminal domain.</text>
</comment>
<evidence type="ECO:0000256" key="8">
    <source>
        <dbReference type="ARBA" id="ARBA00022737"/>
    </source>
</evidence>
<evidence type="ECO:0000256" key="17">
    <source>
        <dbReference type="ARBA" id="ARBA00049628"/>
    </source>
</evidence>
<feature type="binding site" evidence="18">
    <location>
        <position position="76"/>
    </location>
    <ligand>
        <name>UDP-N-acetyl-alpha-D-glucosamine</name>
        <dbReference type="ChEBI" id="CHEBI:57705"/>
    </ligand>
</feature>
<evidence type="ECO:0000259" key="19">
    <source>
        <dbReference type="Pfam" id="PF12804"/>
    </source>
</evidence>
<evidence type="ECO:0000256" key="14">
    <source>
        <dbReference type="ARBA" id="ARBA00023316"/>
    </source>
</evidence>
<dbReference type="GO" id="GO:0019134">
    <property type="term" value="F:glucosamine-1-phosphate N-acetyltransferase activity"/>
    <property type="evidence" value="ECO:0007669"/>
    <property type="project" value="UniProtKB-UniRule"/>
</dbReference>
<evidence type="ECO:0000256" key="7">
    <source>
        <dbReference type="ARBA" id="ARBA00022723"/>
    </source>
</evidence>
<dbReference type="GO" id="GO:0000902">
    <property type="term" value="P:cell morphogenesis"/>
    <property type="evidence" value="ECO:0007669"/>
    <property type="project" value="UniProtKB-UniRule"/>
</dbReference>
<feature type="binding site" evidence="18">
    <location>
        <position position="25"/>
    </location>
    <ligand>
        <name>UDP-N-acetyl-alpha-D-glucosamine</name>
        <dbReference type="ChEBI" id="CHEBI:57705"/>
    </ligand>
</feature>
<evidence type="ECO:0000259" key="20">
    <source>
        <dbReference type="Pfam" id="PF25087"/>
    </source>
</evidence>
<evidence type="ECO:0000256" key="2">
    <source>
        <dbReference type="ARBA" id="ARBA00007707"/>
    </source>
</evidence>
<dbReference type="InterPro" id="IPR025877">
    <property type="entry name" value="MobA-like_NTP_Trfase"/>
</dbReference>
<dbReference type="UniPathway" id="UPA00113">
    <property type="reaction ID" value="UER00532"/>
</dbReference>
<feature type="binding site" evidence="18">
    <location>
        <position position="440"/>
    </location>
    <ligand>
        <name>acetyl-CoA</name>
        <dbReference type="ChEBI" id="CHEBI:57288"/>
    </ligand>
</feature>
<comment type="catalytic activity">
    <reaction evidence="16 18">
        <text>N-acetyl-alpha-D-glucosamine 1-phosphate + UTP + H(+) = UDP-N-acetyl-alpha-D-glucosamine + diphosphate</text>
        <dbReference type="Rhea" id="RHEA:13509"/>
        <dbReference type="ChEBI" id="CHEBI:15378"/>
        <dbReference type="ChEBI" id="CHEBI:33019"/>
        <dbReference type="ChEBI" id="CHEBI:46398"/>
        <dbReference type="ChEBI" id="CHEBI:57705"/>
        <dbReference type="ChEBI" id="CHEBI:57776"/>
        <dbReference type="EC" id="2.7.7.23"/>
    </reaction>
</comment>
<evidence type="ECO:0000313" key="21">
    <source>
        <dbReference type="EMBL" id="QCR10176.1"/>
    </source>
</evidence>
<dbReference type="SUPFAM" id="SSF51161">
    <property type="entry name" value="Trimeric LpxA-like enzymes"/>
    <property type="match status" value="1"/>
</dbReference>
<dbReference type="UniPathway" id="UPA00973"/>
<feature type="region of interest" description="Pyrophosphorylase" evidence="18">
    <location>
        <begin position="1"/>
        <end position="229"/>
    </location>
</feature>
<sequence>MSNSAMSVVILAAGKGTRMYSELPKVLHPLAGKPMVQHVIDTALTTGAQHVHLVYGHGGDLLKRELSDPALNWVLQAEQLGTGHAMQQAAPFFADDEDILMLYGDVPLISPQTLNRLLQAKPQGGIGLLTVRLDNPSGYGRIVRENDVVVGIVEHKDASEEQRQINEINTGILVANGKDLKRWLSQLKNHNAQGEYYVTDIIAMAAAEGHRVETVHPDRLSEVEGVNNHLQLSTLERVYQREQADKLLLAGVTLLDPFRFDLRGTLTHGRDVMIDVNVVLEGNVKLGSRVKIGAGCVIKNCVIGDDCEISPYSVLEDAVLAAQCTVGPFARLRPGAELAEGAHVGNFVELKKARLGEGSKAGHLSYLGDAEVGAGVNIGAGTITCNYDGANKHKTIIGDDVFVGSDTQLVAPVKIANGVTIGAGTTVTQDVAENELVISRVRQQHITGWQRPVKKK</sequence>
<dbReference type="InterPro" id="IPR056729">
    <property type="entry name" value="GMPPB_C"/>
</dbReference>
<dbReference type="Pfam" id="PF00132">
    <property type="entry name" value="Hexapep"/>
    <property type="match status" value="1"/>
</dbReference>
<dbReference type="GO" id="GO:0000287">
    <property type="term" value="F:magnesium ion binding"/>
    <property type="evidence" value="ECO:0007669"/>
    <property type="project" value="UniProtKB-UniRule"/>
</dbReference>
<dbReference type="PANTHER" id="PTHR43584">
    <property type="entry name" value="NUCLEOTIDYL TRANSFERASE"/>
    <property type="match status" value="1"/>
</dbReference>
<feature type="binding site" evidence="18">
    <location>
        <position position="140"/>
    </location>
    <ligand>
        <name>UDP-N-acetyl-alpha-D-glucosamine</name>
        <dbReference type="ChEBI" id="CHEBI:57705"/>
    </ligand>
</feature>
<comment type="cofactor">
    <cofactor evidence="18">
        <name>Mg(2+)</name>
        <dbReference type="ChEBI" id="CHEBI:18420"/>
    </cofactor>
    <text evidence="18">Binds 1 Mg(2+) ion per subunit.</text>
</comment>
<keyword evidence="8 18" id="KW-0677">Repeat</keyword>
<feature type="region of interest" description="Linker" evidence="18">
    <location>
        <begin position="230"/>
        <end position="250"/>
    </location>
</feature>
<dbReference type="NCBIfam" id="NF006986">
    <property type="entry name" value="PRK09451.1"/>
    <property type="match status" value="1"/>
</dbReference>
<dbReference type="PANTHER" id="PTHR43584:SF3">
    <property type="entry name" value="BIFUNCTIONAL PROTEIN GLMU"/>
    <property type="match status" value="1"/>
</dbReference>
<dbReference type="EC" id="2.7.7.23" evidence="18"/>
<dbReference type="EMBL" id="CP034035">
    <property type="protein sequence ID" value="QCR10176.1"/>
    <property type="molecule type" value="Genomic_DNA"/>
</dbReference>
<dbReference type="NCBIfam" id="TIGR01173">
    <property type="entry name" value="glmU"/>
    <property type="match status" value="1"/>
</dbReference>
<feature type="binding site" evidence="18">
    <location>
        <begin position="11"/>
        <end position="14"/>
    </location>
    <ligand>
        <name>UDP-N-acetyl-alpha-D-glucosamine</name>
        <dbReference type="ChEBI" id="CHEBI:57705"/>
    </ligand>
</feature>
<keyword evidence="4 18" id="KW-0963">Cytoplasm</keyword>
<reference evidence="21 22" key="1">
    <citation type="submission" date="2018-11" db="EMBL/GenBank/DDBJ databases">
        <title>Genome sequences of Brenneria nigrifluens and Brenneria rubrifaciens.</title>
        <authorList>
            <person name="Poret-Peterson A.T."/>
            <person name="McClean A.E."/>
            <person name="Kluepfel D.A."/>
        </authorList>
    </citation>
    <scope>NUCLEOTIDE SEQUENCE [LARGE SCALE GENOMIC DNA]</scope>
    <source>
        <strain evidence="21 22">6D370</strain>
    </source>
</reference>
<evidence type="ECO:0000256" key="5">
    <source>
        <dbReference type="ARBA" id="ARBA00022679"/>
    </source>
</evidence>
<dbReference type="HAMAP" id="MF_01631">
    <property type="entry name" value="GlmU"/>
    <property type="match status" value="1"/>
</dbReference>
<evidence type="ECO:0000256" key="18">
    <source>
        <dbReference type="HAMAP-Rule" id="MF_01631"/>
    </source>
</evidence>
<evidence type="ECO:0000313" key="22">
    <source>
        <dbReference type="Proteomes" id="UP000299580"/>
    </source>
</evidence>
<dbReference type="InterPro" id="IPR018357">
    <property type="entry name" value="Hexapep_transf_CS"/>
</dbReference>
<evidence type="ECO:0000256" key="4">
    <source>
        <dbReference type="ARBA" id="ARBA00022490"/>
    </source>
</evidence>